<dbReference type="EMBL" id="NPKJ01000069">
    <property type="protein sequence ID" value="PAQ05686.1"/>
    <property type="molecule type" value="Genomic_DNA"/>
</dbReference>
<accession>A0A271LEL8</accession>
<gene>
    <name evidence="1" type="ORF">CIT26_29215</name>
</gene>
<dbReference type="RefSeq" id="WP_095495813.1">
    <property type="nucleotide sequence ID" value="NZ_NPKJ01000069.1"/>
</dbReference>
<organism evidence="1 2">
    <name type="scientific">Mesorhizobium temperatum</name>
    <dbReference type="NCBI Taxonomy" id="241416"/>
    <lineage>
        <taxon>Bacteria</taxon>
        <taxon>Pseudomonadati</taxon>
        <taxon>Pseudomonadota</taxon>
        <taxon>Alphaproteobacteria</taxon>
        <taxon>Hyphomicrobiales</taxon>
        <taxon>Phyllobacteriaceae</taxon>
        <taxon>Mesorhizobium</taxon>
    </lineage>
</organism>
<dbReference type="AlphaFoldDB" id="A0A271LEL8"/>
<keyword evidence="2" id="KW-1185">Reference proteome</keyword>
<evidence type="ECO:0000313" key="2">
    <source>
        <dbReference type="Proteomes" id="UP000216442"/>
    </source>
</evidence>
<dbReference type="Proteomes" id="UP000216442">
    <property type="component" value="Unassembled WGS sequence"/>
</dbReference>
<reference evidence="1 2" key="1">
    <citation type="submission" date="2017-08" db="EMBL/GenBank/DDBJ databases">
        <title>Mesorhizobium wenxinae sp. nov., a novel rhizobial species isolated from root nodules of chickpea (Cicer arietinum L.).</title>
        <authorList>
            <person name="Zhang J."/>
        </authorList>
    </citation>
    <scope>NUCLEOTIDE SEQUENCE [LARGE SCALE GENOMIC DNA]</scope>
    <source>
        <strain evidence="1 2">SDW018</strain>
    </source>
</reference>
<protein>
    <submittedName>
        <fullName evidence="1">Uncharacterized protein</fullName>
    </submittedName>
</protein>
<sequence>MLWRILFHGDPPVRRFSKKGAQFGTCCGVRIPIISVAAMTFAAEERTPAFPGADRYEQGLQVLATCLDISDCRKLSCQ</sequence>
<comment type="caution">
    <text evidence="1">The sequence shown here is derived from an EMBL/GenBank/DDBJ whole genome shotgun (WGS) entry which is preliminary data.</text>
</comment>
<name>A0A271LEL8_9HYPH</name>
<evidence type="ECO:0000313" key="1">
    <source>
        <dbReference type="EMBL" id="PAQ05686.1"/>
    </source>
</evidence>
<proteinExistence type="predicted"/>